<accession>A0AAV4BJQ4</accession>
<sequence>MKTVLSRTMLLKTQTAPPGAFKTESIRRPPDRLLSNFDGHQADSRVLLAAAILTLESFWGRVTLACYTGLGSGTIDGLLHCWAAEARCGRLSIVGLDLDFN</sequence>
<organism evidence="1 2">
    <name type="scientific">Plakobranchus ocellatus</name>
    <dbReference type="NCBI Taxonomy" id="259542"/>
    <lineage>
        <taxon>Eukaryota</taxon>
        <taxon>Metazoa</taxon>
        <taxon>Spiralia</taxon>
        <taxon>Lophotrochozoa</taxon>
        <taxon>Mollusca</taxon>
        <taxon>Gastropoda</taxon>
        <taxon>Heterobranchia</taxon>
        <taxon>Euthyneura</taxon>
        <taxon>Panpulmonata</taxon>
        <taxon>Sacoglossa</taxon>
        <taxon>Placobranchoidea</taxon>
        <taxon>Plakobranchidae</taxon>
        <taxon>Plakobranchus</taxon>
    </lineage>
</organism>
<dbReference type="Proteomes" id="UP000735302">
    <property type="component" value="Unassembled WGS sequence"/>
</dbReference>
<evidence type="ECO:0000313" key="2">
    <source>
        <dbReference type="Proteomes" id="UP000735302"/>
    </source>
</evidence>
<keyword evidence="2" id="KW-1185">Reference proteome</keyword>
<evidence type="ECO:0000313" key="1">
    <source>
        <dbReference type="EMBL" id="GFO19398.1"/>
    </source>
</evidence>
<gene>
    <name evidence="1" type="ORF">PoB_004590300</name>
</gene>
<reference evidence="1 2" key="1">
    <citation type="journal article" date="2021" name="Elife">
        <title>Chloroplast acquisition without the gene transfer in kleptoplastic sea slugs, Plakobranchus ocellatus.</title>
        <authorList>
            <person name="Maeda T."/>
            <person name="Takahashi S."/>
            <person name="Yoshida T."/>
            <person name="Shimamura S."/>
            <person name="Takaki Y."/>
            <person name="Nagai Y."/>
            <person name="Toyoda A."/>
            <person name="Suzuki Y."/>
            <person name="Arimoto A."/>
            <person name="Ishii H."/>
            <person name="Satoh N."/>
            <person name="Nishiyama T."/>
            <person name="Hasebe M."/>
            <person name="Maruyama T."/>
            <person name="Minagawa J."/>
            <person name="Obokata J."/>
            <person name="Shigenobu S."/>
        </authorList>
    </citation>
    <scope>NUCLEOTIDE SEQUENCE [LARGE SCALE GENOMIC DNA]</scope>
</reference>
<dbReference type="EMBL" id="BLXT01005065">
    <property type="protein sequence ID" value="GFO19398.1"/>
    <property type="molecule type" value="Genomic_DNA"/>
</dbReference>
<name>A0AAV4BJQ4_9GAST</name>
<proteinExistence type="predicted"/>
<protein>
    <submittedName>
        <fullName evidence="1">Uncharacterized protein</fullName>
    </submittedName>
</protein>
<dbReference type="AlphaFoldDB" id="A0AAV4BJQ4"/>
<comment type="caution">
    <text evidence="1">The sequence shown here is derived from an EMBL/GenBank/DDBJ whole genome shotgun (WGS) entry which is preliminary data.</text>
</comment>